<dbReference type="SUPFAM" id="SSF53335">
    <property type="entry name" value="S-adenosyl-L-methionine-dependent methyltransferases"/>
    <property type="match status" value="1"/>
</dbReference>
<gene>
    <name evidence="5" type="primary">prmC</name>
    <name evidence="9" type="ORF">GCM10011333_08170</name>
</gene>
<proteinExistence type="inferred from homology"/>
<comment type="function">
    <text evidence="5">Methylates the class 1 translation termination release factors RF1/PrfA and RF2/PrfB on the glutamine residue of the universally conserved GGQ motif.</text>
</comment>
<dbReference type="EC" id="2.1.1.297" evidence="5"/>
<feature type="domain" description="Release factor glutamine methyltransferase N-terminal" evidence="8">
    <location>
        <begin position="7"/>
        <end position="78"/>
    </location>
</feature>
<evidence type="ECO:0000256" key="6">
    <source>
        <dbReference type="SAM" id="MobiDB-lite"/>
    </source>
</evidence>
<dbReference type="PANTHER" id="PTHR18895:SF74">
    <property type="entry name" value="MTRF1L RELEASE FACTOR GLUTAMINE METHYLTRANSFERASE"/>
    <property type="match status" value="1"/>
</dbReference>
<dbReference type="RefSeq" id="WP_188549656.1">
    <property type="nucleotide sequence ID" value="NZ_BMFY01000003.1"/>
</dbReference>
<name>A0A8J2TWB7_9MICO</name>
<dbReference type="Gene3D" id="3.40.50.150">
    <property type="entry name" value="Vaccinia Virus protein VP39"/>
    <property type="match status" value="1"/>
</dbReference>
<evidence type="ECO:0000313" key="9">
    <source>
        <dbReference type="EMBL" id="GGA07762.1"/>
    </source>
</evidence>
<dbReference type="Proteomes" id="UP000616114">
    <property type="component" value="Unassembled WGS sequence"/>
</dbReference>
<evidence type="ECO:0000259" key="7">
    <source>
        <dbReference type="Pfam" id="PF05175"/>
    </source>
</evidence>
<feature type="region of interest" description="Disordered" evidence="6">
    <location>
        <begin position="291"/>
        <end position="336"/>
    </location>
</feature>
<evidence type="ECO:0000256" key="1">
    <source>
        <dbReference type="ARBA" id="ARBA00022603"/>
    </source>
</evidence>
<dbReference type="InterPro" id="IPR050320">
    <property type="entry name" value="N5-glutamine_MTase"/>
</dbReference>
<comment type="catalytic activity">
    <reaction evidence="4 5">
        <text>L-glutaminyl-[peptide chain release factor] + S-adenosyl-L-methionine = N(5)-methyl-L-glutaminyl-[peptide chain release factor] + S-adenosyl-L-homocysteine + H(+)</text>
        <dbReference type="Rhea" id="RHEA:42896"/>
        <dbReference type="Rhea" id="RHEA-COMP:10271"/>
        <dbReference type="Rhea" id="RHEA-COMP:10272"/>
        <dbReference type="ChEBI" id="CHEBI:15378"/>
        <dbReference type="ChEBI" id="CHEBI:30011"/>
        <dbReference type="ChEBI" id="CHEBI:57856"/>
        <dbReference type="ChEBI" id="CHEBI:59789"/>
        <dbReference type="ChEBI" id="CHEBI:61891"/>
        <dbReference type="EC" id="2.1.1.297"/>
    </reaction>
</comment>
<keyword evidence="2 5" id="KW-0808">Transferase</keyword>
<dbReference type="PANTHER" id="PTHR18895">
    <property type="entry name" value="HEMK METHYLTRANSFERASE"/>
    <property type="match status" value="1"/>
</dbReference>
<sequence>MTGYDAVLAEAARRLAEAGLPSPRADAELLAAHAAGVERGAVRRAALMAEPMPGEVRRRFEELVDERRARIPLQHLTGTAAFRTLTVEVGPGVFVPRPETELIVDLVASLSPEARRIVDLCAGSAALTISLAAELPGTEVYGVELSEQALAWARRNAAANAGRIGAAGSSLHLLAGDALTQDHPGSPLRTALAGAQADAVVSNPPYIAEGQEPLDPEVRDHDPELALYGGGEDGLRIPAGVTRAAAALLVPGGVFICEHGSGQGAAMRVLLGRHGFTGITTHQDLAGRDRFTAGRSAPGASHPSALRTRRAGAGVPTARPAGQGQNQQGRRTPSHE</sequence>
<dbReference type="HAMAP" id="MF_02126">
    <property type="entry name" value="RF_methyltr_PrmC"/>
    <property type="match status" value="1"/>
</dbReference>
<dbReference type="GO" id="GO:0032259">
    <property type="term" value="P:methylation"/>
    <property type="evidence" value="ECO:0007669"/>
    <property type="project" value="UniProtKB-KW"/>
</dbReference>
<dbReference type="PROSITE" id="PS00092">
    <property type="entry name" value="N6_MTASE"/>
    <property type="match status" value="1"/>
</dbReference>
<evidence type="ECO:0000256" key="5">
    <source>
        <dbReference type="HAMAP-Rule" id="MF_02126"/>
    </source>
</evidence>
<reference evidence="9" key="1">
    <citation type="journal article" date="2014" name="Int. J. Syst. Evol. Microbiol.">
        <title>Complete genome sequence of Corynebacterium casei LMG S-19264T (=DSM 44701T), isolated from a smear-ripened cheese.</title>
        <authorList>
            <consortium name="US DOE Joint Genome Institute (JGI-PGF)"/>
            <person name="Walter F."/>
            <person name="Albersmeier A."/>
            <person name="Kalinowski J."/>
            <person name="Ruckert C."/>
        </authorList>
    </citation>
    <scope>NUCLEOTIDE SEQUENCE</scope>
    <source>
        <strain evidence="9">CGMCC 1.12785</strain>
    </source>
</reference>
<feature type="binding site" evidence="5">
    <location>
        <position position="144"/>
    </location>
    <ligand>
        <name>S-adenosyl-L-methionine</name>
        <dbReference type="ChEBI" id="CHEBI:59789"/>
    </ligand>
</feature>
<reference evidence="9" key="2">
    <citation type="submission" date="2020-09" db="EMBL/GenBank/DDBJ databases">
        <authorList>
            <person name="Sun Q."/>
            <person name="Zhou Y."/>
        </authorList>
    </citation>
    <scope>NUCLEOTIDE SEQUENCE</scope>
    <source>
        <strain evidence="9">CGMCC 1.12785</strain>
    </source>
</reference>
<evidence type="ECO:0000256" key="4">
    <source>
        <dbReference type="ARBA" id="ARBA00048391"/>
    </source>
</evidence>
<dbReference type="Pfam" id="PF17827">
    <property type="entry name" value="PrmC_N"/>
    <property type="match status" value="1"/>
</dbReference>
<comment type="caution">
    <text evidence="9">The sequence shown here is derived from an EMBL/GenBank/DDBJ whole genome shotgun (WGS) entry which is preliminary data.</text>
</comment>
<keyword evidence="3 5" id="KW-0949">S-adenosyl-L-methionine</keyword>
<dbReference type="GO" id="GO:0003677">
    <property type="term" value="F:DNA binding"/>
    <property type="evidence" value="ECO:0007669"/>
    <property type="project" value="InterPro"/>
</dbReference>
<dbReference type="Pfam" id="PF05175">
    <property type="entry name" value="MTS"/>
    <property type="match status" value="1"/>
</dbReference>
<dbReference type="InterPro" id="IPR007848">
    <property type="entry name" value="Small_mtfrase_dom"/>
</dbReference>
<feature type="compositionally biased region" description="Polar residues" evidence="6">
    <location>
        <begin position="323"/>
        <end position="336"/>
    </location>
</feature>
<protein>
    <recommendedName>
        <fullName evidence="5">Release factor glutamine methyltransferase</fullName>
        <shortName evidence="5">RF MTase</shortName>
        <ecNumber evidence="5">2.1.1.297</ecNumber>
    </recommendedName>
    <alternativeName>
        <fullName evidence="5">N5-glutamine methyltransferase PrmC</fullName>
    </alternativeName>
    <alternativeName>
        <fullName evidence="5">Protein-(glutamine-N5) MTase PrmC</fullName>
    </alternativeName>
    <alternativeName>
        <fullName evidence="5">Protein-glutamine N-methyltransferase PrmC</fullName>
    </alternativeName>
</protein>
<feature type="domain" description="Methyltransferase small" evidence="7">
    <location>
        <begin position="106"/>
        <end position="211"/>
    </location>
</feature>
<keyword evidence="10" id="KW-1185">Reference proteome</keyword>
<keyword evidence="1 5" id="KW-0489">Methyltransferase</keyword>
<evidence type="ECO:0000259" key="8">
    <source>
        <dbReference type="Pfam" id="PF17827"/>
    </source>
</evidence>
<dbReference type="GO" id="GO:0009307">
    <property type="term" value="P:DNA restriction-modification system"/>
    <property type="evidence" value="ECO:0007669"/>
    <property type="project" value="UniProtKB-KW"/>
</dbReference>
<dbReference type="CDD" id="cd02440">
    <property type="entry name" value="AdoMet_MTases"/>
    <property type="match status" value="1"/>
</dbReference>
<dbReference type="InterPro" id="IPR002052">
    <property type="entry name" value="DNA_methylase_N6_adenine_CS"/>
</dbReference>
<dbReference type="InterPro" id="IPR004556">
    <property type="entry name" value="HemK-like"/>
</dbReference>
<comment type="similarity">
    <text evidence="5">Belongs to the protein N5-glutamine methyltransferase family. PrmC subfamily.</text>
</comment>
<dbReference type="InterPro" id="IPR029063">
    <property type="entry name" value="SAM-dependent_MTases_sf"/>
</dbReference>
<dbReference type="InterPro" id="IPR040758">
    <property type="entry name" value="PrmC_N"/>
</dbReference>
<dbReference type="GO" id="GO:0102559">
    <property type="term" value="F:peptide chain release factor N(5)-glutamine methyltransferase activity"/>
    <property type="evidence" value="ECO:0007669"/>
    <property type="project" value="UniProtKB-EC"/>
</dbReference>
<dbReference type="AlphaFoldDB" id="A0A8J2TWB7"/>
<evidence type="ECO:0000313" key="10">
    <source>
        <dbReference type="Proteomes" id="UP000616114"/>
    </source>
</evidence>
<dbReference type="EMBL" id="BMFY01000003">
    <property type="protein sequence ID" value="GGA07762.1"/>
    <property type="molecule type" value="Genomic_DNA"/>
</dbReference>
<dbReference type="NCBIfam" id="TIGR00536">
    <property type="entry name" value="hemK_fam"/>
    <property type="match status" value="1"/>
</dbReference>
<accession>A0A8J2TWB7</accession>
<evidence type="ECO:0000256" key="2">
    <source>
        <dbReference type="ARBA" id="ARBA00022679"/>
    </source>
</evidence>
<dbReference type="Gene3D" id="1.10.8.10">
    <property type="entry name" value="DNA helicase RuvA subunit, C-terminal domain"/>
    <property type="match status" value="1"/>
</dbReference>
<feature type="binding site" evidence="5">
    <location>
        <begin position="203"/>
        <end position="206"/>
    </location>
    <ligand>
        <name>substrate</name>
    </ligand>
</feature>
<feature type="binding site" evidence="5">
    <location>
        <position position="203"/>
    </location>
    <ligand>
        <name>S-adenosyl-L-methionine</name>
        <dbReference type="ChEBI" id="CHEBI:59789"/>
    </ligand>
</feature>
<organism evidence="9 10">
    <name type="scientific">Sediminivirga luteola</name>
    <dbReference type="NCBI Taxonomy" id="1774748"/>
    <lineage>
        <taxon>Bacteria</taxon>
        <taxon>Bacillati</taxon>
        <taxon>Actinomycetota</taxon>
        <taxon>Actinomycetes</taxon>
        <taxon>Micrococcales</taxon>
        <taxon>Brevibacteriaceae</taxon>
        <taxon>Sediminivirga</taxon>
    </lineage>
</organism>
<comment type="caution">
    <text evidence="5">Lacks conserved residue(s) required for the propagation of feature annotation.</text>
</comment>
<evidence type="ECO:0000256" key="3">
    <source>
        <dbReference type="ARBA" id="ARBA00022691"/>
    </source>
</evidence>
<dbReference type="NCBIfam" id="TIGR03534">
    <property type="entry name" value="RF_mod_PrmC"/>
    <property type="match status" value="1"/>
</dbReference>
<dbReference type="InterPro" id="IPR019874">
    <property type="entry name" value="RF_methyltr_PrmC"/>
</dbReference>